<organism evidence="2 3">
    <name type="scientific">Brevibacillus laterosporus LMG 15441</name>
    <dbReference type="NCBI Taxonomy" id="1042163"/>
    <lineage>
        <taxon>Bacteria</taxon>
        <taxon>Bacillati</taxon>
        <taxon>Bacillota</taxon>
        <taxon>Bacilli</taxon>
        <taxon>Bacillales</taxon>
        <taxon>Paenibacillaceae</taxon>
        <taxon>Brevibacillus</taxon>
    </lineage>
</organism>
<dbReference type="AlphaFoldDB" id="A0A075R547"/>
<dbReference type="KEGG" id="blr:BRLA_c022800"/>
<accession>A0A075R547</accession>
<reference evidence="2 3" key="1">
    <citation type="journal article" date="2011" name="J. Bacteriol.">
        <title>Genome sequence of Brevibacillus laterosporus LMG 15441, a pathogen of invertebrates.</title>
        <authorList>
            <person name="Djukic M."/>
            <person name="Poehlein A."/>
            <person name="Thurmer A."/>
            <person name="Daniel R."/>
        </authorList>
    </citation>
    <scope>NUCLEOTIDE SEQUENCE [LARGE SCALE GENOMIC DNA]</scope>
    <source>
        <strain evidence="2 3">LMG 15441</strain>
    </source>
</reference>
<proteinExistence type="predicted"/>
<evidence type="ECO:0000256" key="1">
    <source>
        <dbReference type="SAM" id="Phobius"/>
    </source>
</evidence>
<keyword evidence="1" id="KW-0472">Membrane</keyword>
<keyword evidence="3" id="KW-1185">Reference proteome</keyword>
<feature type="transmembrane region" description="Helical" evidence="1">
    <location>
        <begin position="193"/>
        <end position="216"/>
    </location>
</feature>
<feature type="transmembrane region" description="Helical" evidence="1">
    <location>
        <begin position="104"/>
        <end position="132"/>
    </location>
</feature>
<dbReference type="STRING" id="1042163.BRLA_c022800"/>
<feature type="transmembrane region" description="Helical" evidence="1">
    <location>
        <begin position="76"/>
        <end position="98"/>
    </location>
</feature>
<feature type="transmembrane region" description="Helical" evidence="1">
    <location>
        <begin position="38"/>
        <end position="56"/>
    </location>
</feature>
<protein>
    <submittedName>
        <fullName evidence="2">Uncharacterized protein</fullName>
    </submittedName>
</protein>
<dbReference type="Proteomes" id="UP000005850">
    <property type="component" value="Chromosome"/>
</dbReference>
<evidence type="ECO:0000313" key="3">
    <source>
        <dbReference type="Proteomes" id="UP000005850"/>
    </source>
</evidence>
<gene>
    <name evidence="2" type="ORF">BRLA_c022800</name>
</gene>
<dbReference type="HOGENOM" id="CLU_1202831_0_0_9"/>
<feature type="transmembrane region" description="Helical" evidence="1">
    <location>
        <begin position="144"/>
        <end position="162"/>
    </location>
</feature>
<keyword evidence="1" id="KW-0812">Transmembrane</keyword>
<sequence length="222" mass="25414">MNPLFRYLFKCNRKKIVVLYFGFITISLLLSFLKVKDTTLLCIAAFSILLIALSSFNKTINNSMIRYTDISAQRNIYANLFFFTSMFIFLLVIGLIFLNYDHGIFQHVLAVFLWGTDFMSILVTCYFIIVITKLIPIKSSMSKIILFIIFFAIFLIIQKYVIDVLSNVITIRSTGFIDENGFIDASLYPSEGFTISGLCFNCLFIIILAAITGRIIDKKLEI</sequence>
<dbReference type="EMBL" id="CP007806">
    <property type="protein sequence ID" value="AIG26601.1"/>
    <property type="molecule type" value="Genomic_DNA"/>
</dbReference>
<dbReference type="RefSeq" id="WP_003337484.1">
    <property type="nucleotide sequence ID" value="NZ_CP007806.1"/>
</dbReference>
<evidence type="ECO:0000313" key="2">
    <source>
        <dbReference type="EMBL" id="AIG26601.1"/>
    </source>
</evidence>
<keyword evidence="1" id="KW-1133">Transmembrane helix</keyword>
<dbReference type="eggNOG" id="ENOG5033UF2">
    <property type="taxonomic scope" value="Bacteria"/>
</dbReference>
<name>A0A075R547_BRELA</name>
<feature type="transmembrane region" description="Helical" evidence="1">
    <location>
        <begin position="16"/>
        <end position="32"/>
    </location>
</feature>